<proteinExistence type="predicted"/>
<evidence type="ECO:0000256" key="4">
    <source>
        <dbReference type="ARBA" id="ARBA00023180"/>
    </source>
</evidence>
<gene>
    <name evidence="7" type="ORF">GBAR_LOCUS21152</name>
</gene>
<keyword evidence="3" id="KW-1015">Disulfide bond</keyword>
<keyword evidence="2" id="KW-0472">Membrane</keyword>
<organism evidence="7 8">
    <name type="scientific">Geodia barretti</name>
    <name type="common">Barrett's horny sponge</name>
    <dbReference type="NCBI Taxonomy" id="519541"/>
    <lineage>
        <taxon>Eukaryota</taxon>
        <taxon>Metazoa</taxon>
        <taxon>Porifera</taxon>
        <taxon>Demospongiae</taxon>
        <taxon>Heteroscleromorpha</taxon>
        <taxon>Tetractinellida</taxon>
        <taxon>Astrophorina</taxon>
        <taxon>Geodiidae</taxon>
        <taxon>Geodia</taxon>
    </lineage>
</organism>
<dbReference type="PROSITE" id="PS50835">
    <property type="entry name" value="IG_LIKE"/>
    <property type="match status" value="3"/>
</dbReference>
<dbReference type="InterPro" id="IPR013783">
    <property type="entry name" value="Ig-like_fold"/>
</dbReference>
<keyword evidence="5" id="KW-0393">Immunoglobulin domain</keyword>
<dbReference type="SUPFAM" id="SSF48726">
    <property type="entry name" value="Immunoglobulin"/>
    <property type="match status" value="2"/>
</dbReference>
<sequence length="298" mass="31463">QCEVWIGLLVFSTAVTIVAGQSIVVGGGTYEYGVDITLRCFVAGIDPPHNVTWQVPESSTSLERGLLVDNTDVPSLTFEARREDGGDYTCQDVGSNAELIKATVTVVPAILMGPEDMILEYSDVLTATFTCTTFGGDDAPLAIDWLSPAGVTGLNISSRIDGINADNSTTSSITTLPLSLSDRGSMYACDVTYEGAPSDVTDALASVDIVPAITEDPKNVFIGVGLGRNATFSCSAYGGPTETIPSLEFTWTGPVGIDVSIQVTEVVDDIATNTLTLVNERQCSLDRTLRKSGESTRL</sequence>
<dbReference type="CDD" id="cd00096">
    <property type="entry name" value="Ig"/>
    <property type="match status" value="1"/>
</dbReference>
<evidence type="ECO:0000313" key="8">
    <source>
        <dbReference type="Proteomes" id="UP001174909"/>
    </source>
</evidence>
<evidence type="ECO:0000256" key="3">
    <source>
        <dbReference type="ARBA" id="ARBA00023157"/>
    </source>
</evidence>
<comment type="subcellular location">
    <subcellularLocation>
        <location evidence="1">Membrane</location>
        <topology evidence="1">Single-pass type I membrane protein</topology>
    </subcellularLocation>
</comment>
<protein>
    <recommendedName>
        <fullName evidence="6">Ig-like domain-containing protein</fullName>
    </recommendedName>
</protein>
<name>A0AA35X2X1_GEOBA</name>
<dbReference type="AlphaFoldDB" id="A0AA35X2X1"/>
<comment type="caution">
    <text evidence="7">The sequence shown here is derived from an EMBL/GenBank/DDBJ whole genome shotgun (WGS) entry which is preliminary data.</text>
</comment>
<keyword evidence="8" id="KW-1185">Reference proteome</keyword>
<evidence type="ECO:0000256" key="5">
    <source>
        <dbReference type="ARBA" id="ARBA00023319"/>
    </source>
</evidence>
<dbReference type="Pfam" id="PF13927">
    <property type="entry name" value="Ig_3"/>
    <property type="match status" value="1"/>
</dbReference>
<feature type="non-terminal residue" evidence="7">
    <location>
        <position position="298"/>
    </location>
</feature>
<evidence type="ECO:0000256" key="2">
    <source>
        <dbReference type="ARBA" id="ARBA00023136"/>
    </source>
</evidence>
<dbReference type="GO" id="GO:0016020">
    <property type="term" value="C:membrane"/>
    <property type="evidence" value="ECO:0007669"/>
    <property type="project" value="UniProtKB-SubCell"/>
</dbReference>
<evidence type="ECO:0000259" key="6">
    <source>
        <dbReference type="PROSITE" id="PS50835"/>
    </source>
</evidence>
<feature type="domain" description="Ig-like" evidence="6">
    <location>
        <begin position="211"/>
        <end position="298"/>
    </location>
</feature>
<accession>A0AA35X2X1</accession>
<feature type="domain" description="Ig-like" evidence="6">
    <location>
        <begin position="108"/>
        <end position="206"/>
    </location>
</feature>
<dbReference type="EMBL" id="CASHTH010002963">
    <property type="protein sequence ID" value="CAI8037856.1"/>
    <property type="molecule type" value="Genomic_DNA"/>
</dbReference>
<dbReference type="Gene3D" id="2.60.40.10">
    <property type="entry name" value="Immunoglobulins"/>
    <property type="match status" value="1"/>
</dbReference>
<evidence type="ECO:0000313" key="7">
    <source>
        <dbReference type="EMBL" id="CAI8037856.1"/>
    </source>
</evidence>
<reference evidence="7" key="1">
    <citation type="submission" date="2023-03" db="EMBL/GenBank/DDBJ databases">
        <authorList>
            <person name="Steffen K."/>
            <person name="Cardenas P."/>
        </authorList>
    </citation>
    <scope>NUCLEOTIDE SEQUENCE</scope>
</reference>
<dbReference type="PANTHER" id="PTHR11640">
    <property type="entry name" value="NEPHRIN"/>
    <property type="match status" value="1"/>
</dbReference>
<feature type="domain" description="Ig-like" evidence="6">
    <location>
        <begin position="13"/>
        <end position="105"/>
    </location>
</feature>
<dbReference type="Proteomes" id="UP001174909">
    <property type="component" value="Unassembled WGS sequence"/>
</dbReference>
<dbReference type="InterPro" id="IPR051275">
    <property type="entry name" value="Cell_adhesion_signaling"/>
</dbReference>
<dbReference type="InterPro" id="IPR036179">
    <property type="entry name" value="Ig-like_dom_sf"/>
</dbReference>
<evidence type="ECO:0000256" key="1">
    <source>
        <dbReference type="ARBA" id="ARBA00004479"/>
    </source>
</evidence>
<keyword evidence="4" id="KW-0325">Glycoprotein</keyword>
<dbReference type="InterPro" id="IPR007110">
    <property type="entry name" value="Ig-like_dom"/>
</dbReference>